<dbReference type="GO" id="GO:0005737">
    <property type="term" value="C:cytoplasm"/>
    <property type="evidence" value="ECO:0007669"/>
    <property type="project" value="TreeGrafter"/>
</dbReference>
<reference evidence="6 7" key="1">
    <citation type="journal article" date="2019" name="Nat. Ecol. Evol.">
        <title>Megaphylogeny resolves global patterns of mushroom evolution.</title>
        <authorList>
            <person name="Varga T."/>
            <person name="Krizsan K."/>
            <person name="Foldi C."/>
            <person name="Dima B."/>
            <person name="Sanchez-Garcia M."/>
            <person name="Sanchez-Ramirez S."/>
            <person name="Szollosi G.J."/>
            <person name="Szarkandi J.G."/>
            <person name="Papp V."/>
            <person name="Albert L."/>
            <person name="Andreopoulos W."/>
            <person name="Angelini C."/>
            <person name="Antonin V."/>
            <person name="Barry K.W."/>
            <person name="Bougher N.L."/>
            <person name="Buchanan P."/>
            <person name="Buyck B."/>
            <person name="Bense V."/>
            <person name="Catcheside P."/>
            <person name="Chovatia M."/>
            <person name="Cooper J."/>
            <person name="Damon W."/>
            <person name="Desjardin D."/>
            <person name="Finy P."/>
            <person name="Geml J."/>
            <person name="Haridas S."/>
            <person name="Hughes K."/>
            <person name="Justo A."/>
            <person name="Karasinski D."/>
            <person name="Kautmanova I."/>
            <person name="Kiss B."/>
            <person name="Kocsube S."/>
            <person name="Kotiranta H."/>
            <person name="LaButti K.M."/>
            <person name="Lechner B.E."/>
            <person name="Liimatainen K."/>
            <person name="Lipzen A."/>
            <person name="Lukacs Z."/>
            <person name="Mihaltcheva S."/>
            <person name="Morgado L.N."/>
            <person name="Niskanen T."/>
            <person name="Noordeloos M.E."/>
            <person name="Ohm R.A."/>
            <person name="Ortiz-Santana B."/>
            <person name="Ovrebo C."/>
            <person name="Racz N."/>
            <person name="Riley R."/>
            <person name="Savchenko A."/>
            <person name="Shiryaev A."/>
            <person name="Soop K."/>
            <person name="Spirin V."/>
            <person name="Szebenyi C."/>
            <person name="Tomsovsky M."/>
            <person name="Tulloss R.E."/>
            <person name="Uehling J."/>
            <person name="Grigoriev I.V."/>
            <person name="Vagvolgyi C."/>
            <person name="Papp T."/>
            <person name="Martin F.M."/>
            <person name="Miettinen O."/>
            <person name="Hibbett D.S."/>
            <person name="Nagy L.G."/>
        </authorList>
    </citation>
    <scope>NUCLEOTIDE SEQUENCE [LARGE SCALE GENOMIC DNA]</scope>
    <source>
        <strain evidence="6 7">FP101781</strain>
    </source>
</reference>
<dbReference type="FunFam" id="3.40.20.10:FF:000043">
    <property type="entry name" value="macrophage-capping protein-like isoform X2"/>
    <property type="match status" value="1"/>
</dbReference>
<organism evidence="6 7">
    <name type="scientific">Coprinellus micaceus</name>
    <name type="common">Glistening ink-cap mushroom</name>
    <name type="synonym">Coprinus micaceus</name>
    <dbReference type="NCBI Taxonomy" id="71717"/>
    <lineage>
        <taxon>Eukaryota</taxon>
        <taxon>Fungi</taxon>
        <taxon>Dikarya</taxon>
        <taxon>Basidiomycota</taxon>
        <taxon>Agaricomycotina</taxon>
        <taxon>Agaricomycetes</taxon>
        <taxon>Agaricomycetidae</taxon>
        <taxon>Agaricales</taxon>
        <taxon>Agaricineae</taxon>
        <taxon>Psathyrellaceae</taxon>
        <taxon>Coprinellus</taxon>
    </lineage>
</organism>
<dbReference type="GO" id="GO:0015629">
    <property type="term" value="C:actin cytoskeleton"/>
    <property type="evidence" value="ECO:0007669"/>
    <property type="project" value="TreeGrafter"/>
</dbReference>
<name>A0A4Y7U1A7_COPMI</name>
<dbReference type="InterPro" id="IPR029006">
    <property type="entry name" value="ADF-H/Gelsolin-like_dom_sf"/>
</dbReference>
<dbReference type="InterPro" id="IPR007122">
    <property type="entry name" value="Villin/Gelsolin"/>
</dbReference>
<evidence type="ECO:0000259" key="5">
    <source>
        <dbReference type="Pfam" id="PF00626"/>
    </source>
</evidence>
<evidence type="ECO:0000256" key="2">
    <source>
        <dbReference type="ARBA" id="ARBA00022467"/>
    </source>
</evidence>
<evidence type="ECO:0000256" key="1">
    <source>
        <dbReference type="ARBA" id="ARBA00008418"/>
    </source>
</evidence>
<evidence type="ECO:0000256" key="3">
    <source>
        <dbReference type="ARBA" id="ARBA00022737"/>
    </source>
</evidence>
<dbReference type="GO" id="GO:0051693">
    <property type="term" value="P:actin filament capping"/>
    <property type="evidence" value="ECO:0007669"/>
    <property type="project" value="UniProtKB-KW"/>
</dbReference>
<protein>
    <submittedName>
        <fullName evidence="6">Fragmin60</fullName>
    </submittedName>
</protein>
<dbReference type="CDD" id="cd11290">
    <property type="entry name" value="gelsolin_S1_like"/>
    <property type="match status" value="1"/>
</dbReference>
<dbReference type="InterPro" id="IPR007123">
    <property type="entry name" value="Gelsolin-like_dom"/>
</dbReference>
<dbReference type="AlphaFoldDB" id="A0A4Y7U1A7"/>
<dbReference type="SUPFAM" id="SSF55753">
    <property type="entry name" value="Actin depolymerizing proteins"/>
    <property type="match status" value="3"/>
</dbReference>
<comment type="caution">
    <text evidence="6">The sequence shown here is derived from an EMBL/GenBank/DDBJ whole genome shotgun (WGS) entry which is preliminary data.</text>
</comment>
<dbReference type="PANTHER" id="PTHR11977:SF130">
    <property type="entry name" value="SEVERIN"/>
    <property type="match status" value="1"/>
</dbReference>
<gene>
    <name evidence="6" type="ORF">FA13DRAFT_1751176</name>
</gene>
<dbReference type="GO" id="GO:0008154">
    <property type="term" value="P:actin polymerization or depolymerization"/>
    <property type="evidence" value="ECO:0007669"/>
    <property type="project" value="TreeGrafter"/>
</dbReference>
<dbReference type="Gene3D" id="3.40.20.10">
    <property type="entry name" value="Severin"/>
    <property type="match status" value="3"/>
</dbReference>
<dbReference type="Proteomes" id="UP000298030">
    <property type="component" value="Unassembled WGS sequence"/>
</dbReference>
<keyword evidence="7" id="KW-1185">Reference proteome</keyword>
<keyword evidence="4" id="KW-0009">Actin-binding</keyword>
<dbReference type="OrthoDB" id="6375767at2759"/>
<dbReference type="PANTHER" id="PTHR11977">
    <property type="entry name" value="VILLIN"/>
    <property type="match status" value="1"/>
</dbReference>
<dbReference type="PRINTS" id="PR00597">
    <property type="entry name" value="GELSOLIN"/>
</dbReference>
<evidence type="ECO:0000256" key="4">
    <source>
        <dbReference type="ARBA" id="ARBA00023203"/>
    </source>
</evidence>
<evidence type="ECO:0000313" key="7">
    <source>
        <dbReference type="Proteomes" id="UP000298030"/>
    </source>
</evidence>
<dbReference type="Pfam" id="PF00626">
    <property type="entry name" value="Gelsolin"/>
    <property type="match status" value="2"/>
</dbReference>
<keyword evidence="3" id="KW-0677">Repeat</keyword>
<dbReference type="EMBL" id="QPFP01000001">
    <property type="protein sequence ID" value="TEB40054.1"/>
    <property type="molecule type" value="Genomic_DNA"/>
</dbReference>
<sequence length="364" mass="40647">MAYLTKSTVYNIEDTNIALLGSDIEKNVREHAGDKEPAWERAGEEEGLKIWRVEQFHIVEWPEERHGSFYDGDSYIVLYTYKTSPEATSFSYNLHFWLGQNTTVDEAGTAAYKTVELDDHLNGKPVQFREVQGFESAQFLSYFPQFTSLKGGVSTGFHHVVDPPPLDIFKTVAPVAASLIAGDAYVLDKGTDVWQLNTKESAGQEKYKAAEFVQSLVGERKGCDVTVFGSDEGTPGTHKFLSVFGEGTTLIPHEAPGPRETRLLRLSDASGQVSFELLPEVSRGLLSSDDAFLLDDSKDDARPAVYVWIGKRASLKERRTIVQVAQRYLYDERESHRGKLGIPIIKMEEGREVKGFFGAFGETE</sequence>
<evidence type="ECO:0000313" key="6">
    <source>
        <dbReference type="EMBL" id="TEB40054.1"/>
    </source>
</evidence>
<dbReference type="SMART" id="SM00262">
    <property type="entry name" value="GEL"/>
    <property type="match status" value="3"/>
</dbReference>
<dbReference type="GO" id="GO:0051015">
    <property type="term" value="F:actin filament binding"/>
    <property type="evidence" value="ECO:0007669"/>
    <property type="project" value="InterPro"/>
</dbReference>
<dbReference type="STRING" id="71717.A0A4Y7U1A7"/>
<feature type="domain" description="Gelsolin-like" evidence="5">
    <location>
        <begin position="65"/>
        <end position="140"/>
    </location>
</feature>
<proteinExistence type="inferred from homology"/>
<feature type="domain" description="Gelsolin-like" evidence="5">
    <location>
        <begin position="280"/>
        <end position="353"/>
    </location>
</feature>
<keyword evidence="2" id="KW-0117">Actin capping</keyword>
<accession>A0A4Y7U1A7</accession>
<comment type="similarity">
    <text evidence="1">Belongs to the villin/gelsolin family.</text>
</comment>